<dbReference type="EMBL" id="KE651168">
    <property type="protein sequence ID" value="EEB07015.1"/>
    <property type="molecule type" value="Genomic_DNA"/>
</dbReference>
<dbReference type="InterPro" id="IPR002641">
    <property type="entry name" value="PNPLA_dom"/>
</dbReference>
<dbReference type="GO" id="GO:0016042">
    <property type="term" value="P:lipid catabolic process"/>
    <property type="evidence" value="ECO:0007669"/>
    <property type="project" value="UniProtKB-UniRule"/>
</dbReference>
<dbReference type="Gene3D" id="3.40.1090.10">
    <property type="entry name" value="Cytosolic phospholipase A2 catalytic domain"/>
    <property type="match status" value="1"/>
</dbReference>
<dbReference type="OrthoDB" id="10049244at2759"/>
<dbReference type="InterPro" id="IPR050301">
    <property type="entry name" value="NTE"/>
</dbReference>
<dbReference type="VEuPathDB" id="FungiDB:SJAG_02089"/>
<dbReference type="STRING" id="402676.B6JZP7"/>
<protein>
    <submittedName>
        <fullName evidence="6">Triacylglycerol lipase</fullName>
    </submittedName>
</protein>
<accession>B6JZP7</accession>
<feature type="active site" description="Nucleophile" evidence="4">
    <location>
        <position position="198"/>
    </location>
</feature>
<dbReference type="GO" id="GO:0006642">
    <property type="term" value="P:triglyceride mobilization"/>
    <property type="evidence" value="ECO:0007669"/>
    <property type="project" value="EnsemblFungi"/>
</dbReference>
<dbReference type="SUPFAM" id="SSF52151">
    <property type="entry name" value="FabD/lysophospholipase-like"/>
    <property type="match status" value="1"/>
</dbReference>
<dbReference type="Pfam" id="PF11815">
    <property type="entry name" value="DUF3336"/>
    <property type="match status" value="1"/>
</dbReference>
<feature type="short sequence motif" description="GXSXG" evidence="4">
    <location>
        <begin position="196"/>
        <end position="200"/>
    </location>
</feature>
<dbReference type="HOGENOM" id="CLU_009031_5_1_1"/>
<dbReference type="JaponicusDB" id="SJAG_02089">
    <property type="gene designation" value="ptl3"/>
</dbReference>
<feature type="active site" description="Proton acceptor" evidence="4">
    <location>
        <position position="351"/>
    </location>
</feature>
<dbReference type="GeneID" id="7050398"/>
<evidence type="ECO:0000259" key="5">
    <source>
        <dbReference type="PROSITE" id="PS51635"/>
    </source>
</evidence>
<sequence>MSSRPFTTKLFSFIPYLHNEKRSMVSRSDLLKKLKYASTYEEWLAVGSELDKRDGNEDWRRDERSDEYNYDLIRTRLVELRNARKEKNTQLVLSLLRITLTRSFGNLNNMRLYRFAYAGTKYLINDYLNEVRQCLEYVNFTGDLNSQEKLNEFINLKLTLGNTALILSGGGTFGMNHIGVLQALLAEDLVPRIVCGSSAGAIVAAAACVRTYEEQMLLIHQFHTGDLSVFNEPSLPYESMWTQLKRFLTRGSFLDIQYLTRVMKKLVGDFTFQEAWERSGYILNITVSYEGLYDMPKLLNYITAPNVLVWSAVVATCSVPLLFQHATVWERDPITKALVPFTAGDKPVWMDGSVDGDIPHARLAEMFHVNHFIVSQVNFHIVPFIFDPNSTSRLERTAKKCVDLIAQECSLTLGLLSEMGILPTLCTKLQSAILQKYSGDITILPALDWRNVKKVVRNPTPSFLLDASARGKRGTWPKISAIRNQCSLEFMLNDLINQLVREQAEHPAMLMQ</sequence>
<dbReference type="RefSeq" id="XP_002173308.1">
    <property type="nucleotide sequence ID" value="XM_002173272.2"/>
</dbReference>
<gene>
    <name evidence="7" type="primary">ptl3</name>
    <name evidence="6" type="ORF">SJAG_02089</name>
</gene>
<feature type="domain" description="PNPLA" evidence="5">
    <location>
        <begin position="165"/>
        <end position="364"/>
    </location>
</feature>
<dbReference type="PANTHER" id="PTHR14226:SF10">
    <property type="entry name" value="TRIACYLGLYCEROL LIPASE 4-RELATED"/>
    <property type="match status" value="1"/>
</dbReference>
<dbReference type="Proteomes" id="UP000001744">
    <property type="component" value="Unassembled WGS sequence"/>
</dbReference>
<dbReference type="AlphaFoldDB" id="B6JZP7"/>
<dbReference type="InterPro" id="IPR016035">
    <property type="entry name" value="Acyl_Trfase/lysoPLipase"/>
</dbReference>
<evidence type="ECO:0000256" key="3">
    <source>
        <dbReference type="ARBA" id="ARBA00023098"/>
    </source>
</evidence>
<dbReference type="Pfam" id="PF01734">
    <property type="entry name" value="Patatin"/>
    <property type="match status" value="1"/>
</dbReference>
<dbReference type="PANTHER" id="PTHR14226">
    <property type="entry name" value="NEUROPATHY TARGET ESTERASE/SWISS CHEESE D.MELANOGASTER"/>
    <property type="match status" value="1"/>
</dbReference>
<reference evidence="6 8" key="1">
    <citation type="journal article" date="2011" name="Science">
        <title>Comparative functional genomics of the fission yeasts.</title>
        <authorList>
            <person name="Rhind N."/>
            <person name="Chen Z."/>
            <person name="Yassour M."/>
            <person name="Thompson D.A."/>
            <person name="Haas B.J."/>
            <person name="Habib N."/>
            <person name="Wapinski I."/>
            <person name="Roy S."/>
            <person name="Lin M.F."/>
            <person name="Heiman D.I."/>
            <person name="Young S.K."/>
            <person name="Furuya K."/>
            <person name="Guo Y."/>
            <person name="Pidoux A."/>
            <person name="Chen H.M."/>
            <person name="Robbertse B."/>
            <person name="Goldberg J.M."/>
            <person name="Aoki K."/>
            <person name="Bayne E.H."/>
            <person name="Berlin A.M."/>
            <person name="Desjardins C.A."/>
            <person name="Dobbs E."/>
            <person name="Dukaj L."/>
            <person name="Fan L."/>
            <person name="FitzGerald M.G."/>
            <person name="French C."/>
            <person name="Gujja S."/>
            <person name="Hansen K."/>
            <person name="Keifenheim D."/>
            <person name="Levin J.Z."/>
            <person name="Mosher R.A."/>
            <person name="Mueller C.A."/>
            <person name="Pfiffner J."/>
            <person name="Priest M."/>
            <person name="Russ C."/>
            <person name="Smialowska A."/>
            <person name="Swoboda P."/>
            <person name="Sykes S.M."/>
            <person name="Vaughn M."/>
            <person name="Vengrova S."/>
            <person name="Yoder R."/>
            <person name="Zeng Q."/>
            <person name="Allshire R."/>
            <person name="Baulcombe D."/>
            <person name="Birren B.W."/>
            <person name="Brown W."/>
            <person name="Ekwall K."/>
            <person name="Kellis M."/>
            <person name="Leatherwood J."/>
            <person name="Levin H."/>
            <person name="Margalit H."/>
            <person name="Martienssen R."/>
            <person name="Nieduszynski C.A."/>
            <person name="Spatafora J.W."/>
            <person name="Friedman N."/>
            <person name="Dalgaard J.Z."/>
            <person name="Baumann P."/>
            <person name="Niki H."/>
            <person name="Regev A."/>
            <person name="Nusbaum C."/>
        </authorList>
    </citation>
    <scope>NUCLEOTIDE SEQUENCE [LARGE SCALE GENOMIC DNA]</scope>
    <source>
        <strain evidence="8">yFS275 / FY16936</strain>
    </source>
</reference>
<dbReference type="InterPro" id="IPR021771">
    <property type="entry name" value="Triacylglycerol_lipase_N"/>
</dbReference>
<proteinExistence type="predicted"/>
<evidence type="ECO:0000313" key="6">
    <source>
        <dbReference type="EMBL" id="EEB07015.1"/>
    </source>
</evidence>
<dbReference type="OMA" id="TRWILNI"/>
<keyword evidence="2 4" id="KW-0442">Lipid degradation</keyword>
<dbReference type="CDD" id="cd07230">
    <property type="entry name" value="Pat_TGL4-5_like"/>
    <property type="match status" value="1"/>
</dbReference>
<comment type="caution">
    <text evidence="4">Lacks conserved residue(s) required for the propagation of feature annotation.</text>
</comment>
<feature type="short sequence motif" description="GXGXXG" evidence="4">
    <location>
        <begin position="169"/>
        <end position="174"/>
    </location>
</feature>
<dbReference type="PROSITE" id="PS51635">
    <property type="entry name" value="PNPLA"/>
    <property type="match status" value="1"/>
</dbReference>
<evidence type="ECO:0000256" key="2">
    <source>
        <dbReference type="ARBA" id="ARBA00022963"/>
    </source>
</evidence>
<dbReference type="eggNOG" id="KOG2214">
    <property type="taxonomic scope" value="Eukaryota"/>
</dbReference>
<keyword evidence="8" id="KW-1185">Reference proteome</keyword>
<name>B6JZP7_SCHJY</name>
<organism evidence="6 8">
    <name type="scientific">Schizosaccharomyces japonicus (strain yFS275 / FY16936)</name>
    <name type="common">Fission yeast</name>
    <dbReference type="NCBI Taxonomy" id="402676"/>
    <lineage>
        <taxon>Eukaryota</taxon>
        <taxon>Fungi</taxon>
        <taxon>Dikarya</taxon>
        <taxon>Ascomycota</taxon>
        <taxon>Taphrinomycotina</taxon>
        <taxon>Schizosaccharomycetes</taxon>
        <taxon>Schizosaccharomycetales</taxon>
        <taxon>Schizosaccharomycetaceae</taxon>
        <taxon>Schizosaccharomyces</taxon>
    </lineage>
</organism>
<evidence type="ECO:0000256" key="1">
    <source>
        <dbReference type="ARBA" id="ARBA00022801"/>
    </source>
</evidence>
<evidence type="ECO:0000313" key="8">
    <source>
        <dbReference type="Proteomes" id="UP000001744"/>
    </source>
</evidence>
<evidence type="ECO:0000256" key="4">
    <source>
        <dbReference type="PROSITE-ProRule" id="PRU01161"/>
    </source>
</evidence>
<evidence type="ECO:0000313" key="7">
    <source>
        <dbReference type="JaponicusDB" id="SJAG_02089"/>
    </source>
</evidence>
<dbReference type="GO" id="GO:0004806">
    <property type="term" value="F:triacylglycerol lipase activity"/>
    <property type="evidence" value="ECO:0007669"/>
    <property type="project" value="EnsemblFungi"/>
</dbReference>
<keyword evidence="1 4" id="KW-0378">Hydrolase</keyword>
<keyword evidence="3 4" id="KW-0443">Lipid metabolism</keyword>